<protein>
    <submittedName>
        <fullName evidence="2">Uncharacterized protein</fullName>
    </submittedName>
</protein>
<feature type="signal peptide" evidence="1">
    <location>
        <begin position="1"/>
        <end position="22"/>
    </location>
</feature>
<feature type="chain" id="PRO_5017408348" evidence="1">
    <location>
        <begin position="23"/>
        <end position="171"/>
    </location>
</feature>
<evidence type="ECO:0000256" key="1">
    <source>
        <dbReference type="SAM" id="SignalP"/>
    </source>
</evidence>
<evidence type="ECO:0000313" key="3">
    <source>
        <dbReference type="Proteomes" id="UP000268350"/>
    </source>
</evidence>
<dbReference type="EMBL" id="OUUW01000004">
    <property type="protein sequence ID" value="SPP79798.1"/>
    <property type="molecule type" value="Genomic_DNA"/>
</dbReference>
<sequence length="171" mass="18564">MLRKFFLPLLLLCCVAFEAALACNGYKAKLVKMENCAGDDAVMTFGSDFSLKLNKKCELVPSGCIINKPFGTALAKFKVQKDGIVMKEGKVDLCAAIDQATTEAKDLLKLFGAPSACPVAEEKVCANEHTVDLSKYKAMLGMARGHLIIDSEIKHDTGKSCFHAEIELTKN</sequence>
<dbReference type="OMA" id="KICANDH"/>
<accession>A0A3B0K8E2</accession>
<dbReference type="AlphaFoldDB" id="A0A3B0K8E2"/>
<proteinExistence type="predicted"/>
<dbReference type="Proteomes" id="UP000268350">
    <property type="component" value="Unassembled WGS sequence"/>
</dbReference>
<keyword evidence="1" id="KW-0732">Signal</keyword>
<evidence type="ECO:0000313" key="2">
    <source>
        <dbReference type="EMBL" id="SPP79798.1"/>
    </source>
</evidence>
<keyword evidence="3" id="KW-1185">Reference proteome</keyword>
<gene>
    <name evidence="2" type="ORF">DGUA_6G012706</name>
</gene>
<reference evidence="3" key="1">
    <citation type="submission" date="2018-01" db="EMBL/GenBank/DDBJ databases">
        <authorList>
            <person name="Alioto T."/>
            <person name="Alioto T."/>
        </authorList>
    </citation>
    <scope>NUCLEOTIDE SEQUENCE [LARGE SCALE GENOMIC DNA]</scope>
</reference>
<organism evidence="2 3">
    <name type="scientific">Drosophila guanche</name>
    <name type="common">Fruit fly</name>
    <dbReference type="NCBI Taxonomy" id="7266"/>
    <lineage>
        <taxon>Eukaryota</taxon>
        <taxon>Metazoa</taxon>
        <taxon>Ecdysozoa</taxon>
        <taxon>Arthropoda</taxon>
        <taxon>Hexapoda</taxon>
        <taxon>Insecta</taxon>
        <taxon>Pterygota</taxon>
        <taxon>Neoptera</taxon>
        <taxon>Endopterygota</taxon>
        <taxon>Diptera</taxon>
        <taxon>Brachycera</taxon>
        <taxon>Muscomorpha</taxon>
        <taxon>Ephydroidea</taxon>
        <taxon>Drosophilidae</taxon>
        <taxon>Drosophila</taxon>
        <taxon>Sophophora</taxon>
    </lineage>
</organism>
<name>A0A3B0K8E2_DROGU</name>
<dbReference type="OrthoDB" id="8184313at2759"/>